<evidence type="ECO:0000313" key="2">
    <source>
        <dbReference type="EMBL" id="MED6182833.1"/>
    </source>
</evidence>
<dbReference type="EMBL" id="JASCZI010181386">
    <property type="protein sequence ID" value="MED6182833.1"/>
    <property type="molecule type" value="Genomic_DNA"/>
</dbReference>
<organism evidence="2 3">
    <name type="scientific">Stylosanthes scabra</name>
    <dbReference type="NCBI Taxonomy" id="79078"/>
    <lineage>
        <taxon>Eukaryota</taxon>
        <taxon>Viridiplantae</taxon>
        <taxon>Streptophyta</taxon>
        <taxon>Embryophyta</taxon>
        <taxon>Tracheophyta</taxon>
        <taxon>Spermatophyta</taxon>
        <taxon>Magnoliopsida</taxon>
        <taxon>eudicotyledons</taxon>
        <taxon>Gunneridae</taxon>
        <taxon>Pentapetalae</taxon>
        <taxon>rosids</taxon>
        <taxon>fabids</taxon>
        <taxon>Fabales</taxon>
        <taxon>Fabaceae</taxon>
        <taxon>Papilionoideae</taxon>
        <taxon>50 kb inversion clade</taxon>
        <taxon>dalbergioids sensu lato</taxon>
        <taxon>Dalbergieae</taxon>
        <taxon>Pterocarpus clade</taxon>
        <taxon>Stylosanthes</taxon>
    </lineage>
</organism>
<proteinExistence type="predicted"/>
<gene>
    <name evidence="2" type="ORF">PIB30_032508</name>
</gene>
<dbReference type="Proteomes" id="UP001341840">
    <property type="component" value="Unassembled WGS sequence"/>
</dbReference>
<evidence type="ECO:0000313" key="3">
    <source>
        <dbReference type="Proteomes" id="UP001341840"/>
    </source>
</evidence>
<evidence type="ECO:0000256" key="1">
    <source>
        <dbReference type="SAM" id="MobiDB-lite"/>
    </source>
</evidence>
<accession>A0ABU6WD56</accession>
<sequence length="225" mass="25383">MASCSIAPSMARKKPRSFHSLGLEAGRQLQSCFTAKPNPIATTQSANPRPHHTQSDGQHHRSRLTTQGRPLTRPPLPRLRLYSHAVEVCRSRRGPLSRRRTRRLLSSPRPRTSHAVALLLFRRSRRSSRHSGRPLLLLLLSSVLTATPTASRLRLPSSPELLQFGFYCKFIINIHLQGQQLQILTQTKLQSKTFNENTTPCCSILKTLNKSHEGVLWREFACGTT</sequence>
<protein>
    <submittedName>
        <fullName evidence="2">Uncharacterized protein</fullName>
    </submittedName>
</protein>
<feature type="region of interest" description="Disordered" evidence="1">
    <location>
        <begin position="38"/>
        <end position="76"/>
    </location>
</feature>
<comment type="caution">
    <text evidence="2">The sequence shown here is derived from an EMBL/GenBank/DDBJ whole genome shotgun (WGS) entry which is preliminary data.</text>
</comment>
<reference evidence="2 3" key="1">
    <citation type="journal article" date="2023" name="Plants (Basel)">
        <title>Bridging the Gap: Combining Genomics and Transcriptomics Approaches to Understand Stylosanthes scabra, an Orphan Legume from the Brazilian Caatinga.</title>
        <authorList>
            <person name="Ferreira-Neto J.R.C."/>
            <person name="da Silva M.D."/>
            <person name="Binneck E."/>
            <person name="de Melo N.F."/>
            <person name="da Silva R.H."/>
            <person name="de Melo A.L.T.M."/>
            <person name="Pandolfi V."/>
            <person name="Bustamante F.O."/>
            <person name="Brasileiro-Vidal A.C."/>
            <person name="Benko-Iseppon A.M."/>
        </authorList>
    </citation>
    <scope>NUCLEOTIDE SEQUENCE [LARGE SCALE GENOMIC DNA]</scope>
    <source>
        <tissue evidence="2">Leaves</tissue>
    </source>
</reference>
<name>A0ABU6WD56_9FABA</name>
<keyword evidence="3" id="KW-1185">Reference proteome</keyword>